<feature type="transmembrane region" description="Helical" evidence="8">
    <location>
        <begin position="71"/>
        <end position="96"/>
    </location>
</feature>
<proteinExistence type="inferred from homology"/>
<evidence type="ECO:0000256" key="5">
    <source>
        <dbReference type="ARBA" id="ARBA00022989"/>
    </source>
</evidence>
<feature type="transmembrane region" description="Helical" evidence="8">
    <location>
        <begin position="12"/>
        <end position="31"/>
    </location>
</feature>
<evidence type="ECO:0000256" key="2">
    <source>
        <dbReference type="ARBA" id="ARBA00006679"/>
    </source>
</evidence>
<dbReference type="PANTHER" id="PTHR33452">
    <property type="entry name" value="OXIDOREDUCTASE CATD-RELATED"/>
    <property type="match status" value="1"/>
</dbReference>
<reference evidence="10" key="1">
    <citation type="journal article" date="2019" name="Int. J. Syst. Evol. Microbiol.">
        <title>The Global Catalogue of Microorganisms (GCM) 10K type strain sequencing project: providing services to taxonomists for standard genome sequencing and annotation.</title>
        <authorList>
            <consortium name="The Broad Institute Genomics Platform"/>
            <consortium name="The Broad Institute Genome Sequencing Center for Infectious Disease"/>
            <person name="Wu L."/>
            <person name="Ma J."/>
        </authorList>
    </citation>
    <scope>NUCLEOTIDE SEQUENCE [LARGE SCALE GENOMIC DNA]</scope>
    <source>
        <strain evidence="10">JCM 18055</strain>
    </source>
</reference>
<keyword evidence="5 8" id="KW-1133">Transmembrane helix</keyword>
<keyword evidence="6 8" id="KW-0472">Membrane</keyword>
<dbReference type="Pfam" id="PF07681">
    <property type="entry name" value="DoxX"/>
    <property type="match status" value="1"/>
</dbReference>
<feature type="transmembrane region" description="Helical" evidence="8">
    <location>
        <begin position="108"/>
        <end position="132"/>
    </location>
</feature>
<evidence type="ECO:0000256" key="1">
    <source>
        <dbReference type="ARBA" id="ARBA00004651"/>
    </source>
</evidence>
<evidence type="ECO:0000256" key="3">
    <source>
        <dbReference type="ARBA" id="ARBA00022475"/>
    </source>
</evidence>
<gene>
    <name evidence="9" type="ORF">GCM10023215_15850</name>
</gene>
<evidence type="ECO:0000256" key="4">
    <source>
        <dbReference type="ARBA" id="ARBA00022692"/>
    </source>
</evidence>
<keyword evidence="3" id="KW-1003">Cell membrane</keyword>
<comment type="similarity">
    <text evidence="2">Belongs to the DoxX family.</text>
</comment>
<keyword evidence="4 8" id="KW-0812">Transmembrane</keyword>
<evidence type="ECO:0000256" key="8">
    <source>
        <dbReference type="SAM" id="Phobius"/>
    </source>
</evidence>
<dbReference type="PANTHER" id="PTHR33452:SF1">
    <property type="entry name" value="INNER MEMBRANE PROTEIN YPHA-RELATED"/>
    <property type="match status" value="1"/>
</dbReference>
<dbReference type="RefSeq" id="WP_345379396.1">
    <property type="nucleotide sequence ID" value="NZ_BAABIC010000004.1"/>
</dbReference>
<dbReference type="Proteomes" id="UP001500325">
    <property type="component" value="Unassembled WGS sequence"/>
</dbReference>
<evidence type="ECO:0000256" key="6">
    <source>
        <dbReference type="ARBA" id="ARBA00023136"/>
    </source>
</evidence>
<evidence type="ECO:0008006" key="11">
    <source>
        <dbReference type="Google" id="ProtNLM"/>
    </source>
</evidence>
<feature type="transmembrane region" description="Helical" evidence="8">
    <location>
        <begin position="46"/>
        <end position="64"/>
    </location>
</feature>
<evidence type="ECO:0000313" key="9">
    <source>
        <dbReference type="EMBL" id="GAA4682612.1"/>
    </source>
</evidence>
<sequence>MLTRSLPEPAKHVLILLARLTVAFIMLAHVWDTFGVKGFGTATDQFANFGIPLAIVATAFTLVVELVGSILLAVGIFVPWASGAMAFVMLGAVYFVHAPHGVFVKNNGWELVALIAALVLAIAAFGPGRYSLDHLLFERKRAEDVPAPVDVSSDPAGVPVAPAPATFAARPAPAQRWDGQPRYAAPAPARRWEAEVPAEQPSQPVRVSAARPFSLWDDGPAAPHSAVADAPAPRRVPTAYANSSVQPAARHVASAPHADRSVDYADYADPHAHLDAVHREQH</sequence>
<comment type="caution">
    <text evidence="9">The sequence shown here is derived from an EMBL/GenBank/DDBJ whole genome shotgun (WGS) entry which is preliminary data.</text>
</comment>
<dbReference type="InterPro" id="IPR032808">
    <property type="entry name" value="DoxX"/>
</dbReference>
<evidence type="ECO:0000313" key="10">
    <source>
        <dbReference type="Proteomes" id="UP001500325"/>
    </source>
</evidence>
<keyword evidence="10" id="KW-1185">Reference proteome</keyword>
<dbReference type="EMBL" id="BAABIC010000004">
    <property type="protein sequence ID" value="GAA4682612.1"/>
    <property type="molecule type" value="Genomic_DNA"/>
</dbReference>
<name>A0ABP8W995_9PSEU</name>
<protein>
    <recommendedName>
        <fullName evidence="11">Oxidoreductase</fullName>
    </recommendedName>
</protein>
<accession>A0ABP8W995</accession>
<feature type="compositionally biased region" description="Low complexity" evidence="7">
    <location>
        <begin position="181"/>
        <end position="199"/>
    </location>
</feature>
<feature type="region of interest" description="Disordered" evidence="7">
    <location>
        <begin position="169"/>
        <end position="204"/>
    </location>
</feature>
<comment type="subcellular location">
    <subcellularLocation>
        <location evidence="1">Cell membrane</location>
        <topology evidence="1">Multi-pass membrane protein</topology>
    </subcellularLocation>
</comment>
<organism evidence="9 10">
    <name type="scientific">Pseudonocardia yuanmonensis</name>
    <dbReference type="NCBI Taxonomy" id="1095914"/>
    <lineage>
        <taxon>Bacteria</taxon>
        <taxon>Bacillati</taxon>
        <taxon>Actinomycetota</taxon>
        <taxon>Actinomycetes</taxon>
        <taxon>Pseudonocardiales</taxon>
        <taxon>Pseudonocardiaceae</taxon>
        <taxon>Pseudonocardia</taxon>
    </lineage>
</organism>
<evidence type="ECO:0000256" key="7">
    <source>
        <dbReference type="SAM" id="MobiDB-lite"/>
    </source>
</evidence>
<dbReference type="InterPro" id="IPR051907">
    <property type="entry name" value="DoxX-like_oxidoreductase"/>
</dbReference>